<protein>
    <submittedName>
        <fullName evidence="8">Uncharacterized protein</fullName>
    </submittedName>
</protein>
<keyword evidence="7" id="KW-0732">Signal</keyword>
<dbReference type="AlphaFoldDB" id="A0A9W7GHS5"/>
<dbReference type="EMBL" id="BRYA01001548">
    <property type="protein sequence ID" value="GMI45365.1"/>
    <property type="molecule type" value="Genomic_DNA"/>
</dbReference>
<dbReference type="PANTHER" id="PTHR31893:SF5">
    <property type="entry name" value="TRANSMEMBRANE PROTEIN 151 HOMOLOG"/>
    <property type="match status" value="1"/>
</dbReference>
<feature type="region of interest" description="Disordered" evidence="6">
    <location>
        <begin position="309"/>
        <end position="344"/>
    </location>
</feature>
<reference evidence="9" key="1">
    <citation type="journal article" date="2023" name="Commun. Biol.">
        <title>Genome analysis of Parmales, the sister group of diatoms, reveals the evolutionary specialization of diatoms from phago-mixotrophs to photoautotrophs.</title>
        <authorList>
            <person name="Ban H."/>
            <person name="Sato S."/>
            <person name="Yoshikawa S."/>
            <person name="Yamada K."/>
            <person name="Nakamura Y."/>
            <person name="Ichinomiya M."/>
            <person name="Sato N."/>
            <person name="Blanc-Mathieu R."/>
            <person name="Endo H."/>
            <person name="Kuwata A."/>
            <person name="Ogata H."/>
        </authorList>
    </citation>
    <scope>NUCLEOTIDE SEQUENCE [LARGE SCALE GENOMIC DNA]</scope>
</reference>
<dbReference type="OrthoDB" id="190434at2759"/>
<dbReference type="GO" id="GO:0016020">
    <property type="term" value="C:membrane"/>
    <property type="evidence" value="ECO:0007669"/>
    <property type="project" value="UniProtKB-SubCell"/>
</dbReference>
<dbReference type="PANTHER" id="PTHR31893">
    <property type="entry name" value="TRANSMEMBRANE PROTEIN 151 HOMOLOG"/>
    <property type="match status" value="1"/>
</dbReference>
<feature type="chain" id="PRO_5040974647" evidence="7">
    <location>
        <begin position="19"/>
        <end position="344"/>
    </location>
</feature>
<feature type="compositionally biased region" description="Low complexity" evidence="6">
    <location>
        <begin position="65"/>
        <end position="81"/>
    </location>
</feature>
<keyword evidence="9" id="KW-1185">Reference proteome</keyword>
<evidence type="ECO:0000256" key="1">
    <source>
        <dbReference type="ARBA" id="ARBA00004141"/>
    </source>
</evidence>
<feature type="signal peptide" evidence="7">
    <location>
        <begin position="1"/>
        <end position="18"/>
    </location>
</feature>
<evidence type="ECO:0000256" key="4">
    <source>
        <dbReference type="ARBA" id="ARBA00022989"/>
    </source>
</evidence>
<sequence length="344" mass="38317">MKLFLIFLYLLEAQTSSTRKYLSNIQTPTQVEETIESLRASPPRAAWKLQCYHNEPTFSPPPRSVVPASAVQPPAPSKSSTLTRRVVTKTREREFRYKTWKDGTTASVWKRGRHGLRSPSKLFHELQGALNGGTPGGEEEEAVAAGTQSLGVGGQGGRAPLTKLTFSKILVFQNSRTRAEYFAQQQSFISDESTSDVHYDFSSSISVPSFSPKVLAVRSRTFGVGLTHFWILTLLGAGVPYRKWLAGWSDELYVQIVKEVDCGGEGEDGKEWNVPSVGEWLPRTAFWRRPDKAEADEGTKEQFETVMRSLGLYETKEGNDEGKEGEEDNINENALPVDQPPGRK</sequence>
<comment type="subcellular location">
    <subcellularLocation>
        <location evidence="1">Membrane</location>
        <topology evidence="1">Multi-pass membrane protein</topology>
    </subcellularLocation>
</comment>
<gene>
    <name evidence="8" type="ORF">TrCOL_g4372</name>
</gene>
<comment type="caution">
    <text evidence="8">The sequence shown here is derived from an EMBL/GenBank/DDBJ whole genome shotgun (WGS) entry which is preliminary data.</text>
</comment>
<keyword evidence="5" id="KW-0472">Membrane</keyword>
<evidence type="ECO:0000256" key="3">
    <source>
        <dbReference type="ARBA" id="ARBA00022692"/>
    </source>
</evidence>
<proteinExistence type="inferred from homology"/>
<dbReference type="Proteomes" id="UP001165065">
    <property type="component" value="Unassembled WGS sequence"/>
</dbReference>
<evidence type="ECO:0000256" key="5">
    <source>
        <dbReference type="ARBA" id="ARBA00023136"/>
    </source>
</evidence>
<evidence type="ECO:0000313" key="9">
    <source>
        <dbReference type="Proteomes" id="UP001165065"/>
    </source>
</evidence>
<comment type="similarity">
    <text evidence="2">Belongs to the TMEM151 family.</text>
</comment>
<organism evidence="8 9">
    <name type="scientific">Triparma columacea</name>
    <dbReference type="NCBI Taxonomy" id="722753"/>
    <lineage>
        <taxon>Eukaryota</taxon>
        <taxon>Sar</taxon>
        <taxon>Stramenopiles</taxon>
        <taxon>Ochrophyta</taxon>
        <taxon>Bolidophyceae</taxon>
        <taxon>Parmales</taxon>
        <taxon>Triparmaceae</taxon>
        <taxon>Triparma</taxon>
    </lineage>
</organism>
<accession>A0A9W7GHS5</accession>
<evidence type="ECO:0000256" key="7">
    <source>
        <dbReference type="SAM" id="SignalP"/>
    </source>
</evidence>
<keyword evidence="3" id="KW-0812">Transmembrane</keyword>
<dbReference type="InterPro" id="IPR026767">
    <property type="entry name" value="Tmem151"/>
</dbReference>
<evidence type="ECO:0000256" key="6">
    <source>
        <dbReference type="SAM" id="MobiDB-lite"/>
    </source>
</evidence>
<feature type="region of interest" description="Disordered" evidence="6">
    <location>
        <begin position="61"/>
        <end position="81"/>
    </location>
</feature>
<evidence type="ECO:0000256" key="2">
    <source>
        <dbReference type="ARBA" id="ARBA00009583"/>
    </source>
</evidence>
<evidence type="ECO:0000313" key="8">
    <source>
        <dbReference type="EMBL" id="GMI45365.1"/>
    </source>
</evidence>
<keyword evidence="4" id="KW-1133">Transmembrane helix</keyword>
<name>A0A9W7GHS5_9STRA</name>